<sequence length="561" mass="62585">MAPTSSEENLPSPKAGYWRYDKRRLLIDMLDERARVCPDALFGEYPISLINYSQGYRKITYAQLANAVNGAAKFLTEKLGPGKDFQTLCYMGWNDFRYVVFILGAVKAEYKLLLTSPLLTASATTHLFTTMSCKVLLTTSPQPPTVAPVVKLHDYLRVLTIPSIEELLDTAYEYFPYGKIFEEAKGEPLVALHTSGTTGLPKPVIYTHDYAAAYVRALQLEPPEGFESLDRKSEGGRVFSLTAPFHTSAICIMIAAIANQTTYIFPPAATIPTAALAVEGLKHTNDVVGILGGPPLVADCAKDSELLDFFASHVGLMCYGGGDVAQALGDIVSTKLDLYTSHGSTESVSYPLIREIGDREPKDWRYFHAHPAAGLQFRLHPEGENLHEAYIVRNPKPEDEQPVFKLFPTLQEFRTKDLYSPHPSKPDLWIYKMRSDDMIPLSNGQIANPSIMEHAVLDCTGIKEAVVLPVQKIGLENYITCIALLIEPASKVLSTEQKDDLIKELWPVVEKTNSYYRTNAFVEKKRILFVDPRKPLARTAKGTISRKRVLEDYKEEVDKLT</sequence>
<dbReference type="Gene3D" id="3.40.50.12780">
    <property type="entry name" value="N-terminal domain of ligase-like"/>
    <property type="match status" value="1"/>
</dbReference>
<dbReference type="RefSeq" id="XP_038805096.1">
    <property type="nucleotide sequence ID" value="XM_038958582.1"/>
</dbReference>
<dbReference type="InterPro" id="IPR042099">
    <property type="entry name" value="ANL_N_sf"/>
</dbReference>
<dbReference type="InterPro" id="IPR051414">
    <property type="entry name" value="Adenylate-forming_Reductase"/>
</dbReference>
<dbReference type="GeneID" id="62237731"/>
<dbReference type="Pfam" id="PF23562">
    <property type="entry name" value="AMP-binding_C_3"/>
    <property type="match status" value="1"/>
</dbReference>
<proteinExistence type="predicted"/>
<keyword evidence="2" id="KW-0597">Phosphoprotein</keyword>
<dbReference type="PANTHER" id="PTHR43439:SF2">
    <property type="entry name" value="ENZYME, PUTATIVE (JCVI)-RELATED"/>
    <property type="match status" value="1"/>
</dbReference>
<evidence type="ECO:0000313" key="4">
    <source>
        <dbReference type="EMBL" id="KAF7915880.1"/>
    </source>
</evidence>
<protein>
    <recommendedName>
        <fullName evidence="3">AMP-dependent synthetase/ligase domain-containing protein</fullName>
    </recommendedName>
</protein>
<dbReference type="Pfam" id="PF00501">
    <property type="entry name" value="AMP-binding"/>
    <property type="match status" value="1"/>
</dbReference>
<dbReference type="InterPro" id="IPR000873">
    <property type="entry name" value="AMP-dep_synth/lig_dom"/>
</dbReference>
<dbReference type="Proteomes" id="UP000783213">
    <property type="component" value="Unassembled WGS sequence"/>
</dbReference>
<gene>
    <name evidence="4" type="ORF">EAE98_010960</name>
</gene>
<reference evidence="4 5" key="1">
    <citation type="journal article" date="2020" name="Genome Biol. Evol.">
        <title>Comparative genomics of Sclerotiniaceae.</title>
        <authorList>
            <person name="Valero Jimenez C.A."/>
            <person name="Steentjes M."/>
            <person name="Scholten O.E."/>
            <person name="Van Kan J.A.L."/>
        </authorList>
    </citation>
    <scope>NUCLEOTIDE SEQUENCE [LARGE SCALE GENOMIC DNA]</scope>
    <source>
        <strain evidence="4 5">B1</strain>
    </source>
</reference>
<accession>A0ABQ7I7B3</accession>
<dbReference type="EMBL" id="RCSX01000042">
    <property type="protein sequence ID" value="KAF7915880.1"/>
    <property type="molecule type" value="Genomic_DNA"/>
</dbReference>
<organism evidence="4 5">
    <name type="scientific">Botrytis deweyae</name>
    <dbReference type="NCBI Taxonomy" id="2478750"/>
    <lineage>
        <taxon>Eukaryota</taxon>
        <taxon>Fungi</taxon>
        <taxon>Dikarya</taxon>
        <taxon>Ascomycota</taxon>
        <taxon>Pezizomycotina</taxon>
        <taxon>Leotiomycetes</taxon>
        <taxon>Helotiales</taxon>
        <taxon>Sclerotiniaceae</taxon>
        <taxon>Botrytis</taxon>
    </lineage>
</organism>
<evidence type="ECO:0000256" key="1">
    <source>
        <dbReference type="ARBA" id="ARBA00022450"/>
    </source>
</evidence>
<comment type="caution">
    <text evidence="4">The sequence shown here is derived from an EMBL/GenBank/DDBJ whole genome shotgun (WGS) entry which is preliminary data.</text>
</comment>
<evidence type="ECO:0000259" key="3">
    <source>
        <dbReference type="Pfam" id="PF00501"/>
    </source>
</evidence>
<dbReference type="SUPFAM" id="SSF56801">
    <property type="entry name" value="Acetyl-CoA synthetase-like"/>
    <property type="match status" value="1"/>
</dbReference>
<keyword evidence="5" id="KW-1185">Reference proteome</keyword>
<keyword evidence="1" id="KW-0596">Phosphopantetheine</keyword>
<dbReference type="PANTHER" id="PTHR43439">
    <property type="entry name" value="PHENYLACETATE-COENZYME A LIGASE"/>
    <property type="match status" value="1"/>
</dbReference>
<feature type="domain" description="AMP-dependent synthetase/ligase" evidence="3">
    <location>
        <begin position="51"/>
        <end position="351"/>
    </location>
</feature>
<evidence type="ECO:0000313" key="5">
    <source>
        <dbReference type="Proteomes" id="UP000783213"/>
    </source>
</evidence>
<name>A0ABQ7I7B3_9HELO</name>
<evidence type="ECO:0000256" key="2">
    <source>
        <dbReference type="ARBA" id="ARBA00022553"/>
    </source>
</evidence>